<reference evidence="1 2" key="1">
    <citation type="submission" date="2018-06" db="EMBL/GenBank/DDBJ databases">
        <title>Genomic Encyclopedia of Archaeal and Bacterial Type Strains, Phase II (KMG-II): from individual species to whole genera.</title>
        <authorList>
            <person name="Goeker M."/>
        </authorList>
    </citation>
    <scope>NUCLEOTIDE SEQUENCE [LARGE SCALE GENOMIC DNA]</scope>
    <source>
        <strain evidence="1 2">ATCC BAA-1881</strain>
    </source>
</reference>
<gene>
    <name evidence="1" type="ORF">EI42_02264</name>
</gene>
<dbReference type="RefSeq" id="WP_111321887.1">
    <property type="nucleotide sequence ID" value="NZ_BIFX01000003.1"/>
</dbReference>
<comment type="caution">
    <text evidence="1">The sequence shown here is derived from an EMBL/GenBank/DDBJ whole genome shotgun (WGS) entry which is preliminary data.</text>
</comment>
<evidence type="ECO:0000313" key="2">
    <source>
        <dbReference type="Proteomes" id="UP000248806"/>
    </source>
</evidence>
<name>A0A326U9G2_THEHA</name>
<sequence>MTLLHLLLVYVRVVMPPQVSLALLLALQAADRQASIWPWMPRLSLAPCFQTQNGLYRLYQQLRT</sequence>
<accession>A0A326U9G2</accession>
<dbReference type="AlphaFoldDB" id="A0A326U9G2"/>
<dbReference type="Proteomes" id="UP000248806">
    <property type="component" value="Unassembled WGS sequence"/>
</dbReference>
<proteinExistence type="predicted"/>
<dbReference type="EMBL" id="QKUF01000006">
    <property type="protein sequence ID" value="PZW31167.1"/>
    <property type="molecule type" value="Genomic_DNA"/>
</dbReference>
<keyword evidence="2" id="KW-1185">Reference proteome</keyword>
<evidence type="ECO:0000313" key="1">
    <source>
        <dbReference type="EMBL" id="PZW31167.1"/>
    </source>
</evidence>
<protein>
    <submittedName>
        <fullName evidence="1">Uncharacterized protein</fullName>
    </submittedName>
</protein>
<organism evidence="1 2">
    <name type="scientific">Thermosporothrix hazakensis</name>
    <dbReference type="NCBI Taxonomy" id="644383"/>
    <lineage>
        <taxon>Bacteria</taxon>
        <taxon>Bacillati</taxon>
        <taxon>Chloroflexota</taxon>
        <taxon>Ktedonobacteria</taxon>
        <taxon>Ktedonobacterales</taxon>
        <taxon>Thermosporotrichaceae</taxon>
        <taxon>Thermosporothrix</taxon>
    </lineage>
</organism>